<name>A0A1I8EB43_WUCBA</name>
<evidence type="ECO:0000313" key="1">
    <source>
        <dbReference type="WBParaSite" id="maker-PairedContig_1180-snap-gene-0.10-mRNA-1"/>
    </source>
</evidence>
<accession>A0A1I8EB43</accession>
<dbReference type="AlphaFoldDB" id="A0A1I8EB43"/>
<sequence length="268" mass="30506">MTTVQISVISHQQLACVLRCKDGNMNDMEHILGSNTHWAKDFVTPLQTILIGLPKTSPHRINSFAQRIENICKLNADFANCINSCGDQNIGRILLKGQISWTSICDAYHYNTVCYTEMLSASGDFLSFIIPCWSRYGNDVVTLCATQTTALQHAASSLVDSGIQMVNEHLDDLCKSVTTHDKCYVRQSNKFCGTRMHEFLTNLSRRTFRFGFSNYIHNPSINYINSLPCDPNYTIAIVVSMKHLHVFFIKLFQNKKKIKFSFEKNDKK</sequence>
<proteinExistence type="predicted"/>
<protein>
    <submittedName>
        <fullName evidence="1">Uncharacterized protein</fullName>
    </submittedName>
</protein>
<organism evidence="1">
    <name type="scientific">Wuchereria bancrofti</name>
    <dbReference type="NCBI Taxonomy" id="6293"/>
    <lineage>
        <taxon>Eukaryota</taxon>
        <taxon>Metazoa</taxon>
        <taxon>Ecdysozoa</taxon>
        <taxon>Nematoda</taxon>
        <taxon>Chromadorea</taxon>
        <taxon>Rhabditida</taxon>
        <taxon>Spirurina</taxon>
        <taxon>Spiruromorpha</taxon>
        <taxon>Filarioidea</taxon>
        <taxon>Onchocercidae</taxon>
        <taxon>Wuchereria</taxon>
    </lineage>
</organism>
<reference evidence="1" key="1">
    <citation type="submission" date="2016-11" db="UniProtKB">
        <authorList>
            <consortium name="WormBaseParasite"/>
        </authorList>
    </citation>
    <scope>IDENTIFICATION</scope>
    <source>
        <strain evidence="1">pt0022</strain>
    </source>
</reference>
<dbReference type="WBParaSite" id="maker-PairedContig_1180-snap-gene-0.10-mRNA-1">
    <property type="protein sequence ID" value="maker-PairedContig_1180-snap-gene-0.10-mRNA-1"/>
    <property type="gene ID" value="maker-PairedContig_1180-snap-gene-0.10"/>
</dbReference>